<accession>A0A427Y5S0</accession>
<dbReference type="GeneID" id="39589205"/>
<gene>
    <name evidence="2" type="ORF">EHS24_004662</name>
</gene>
<feature type="compositionally biased region" description="Acidic residues" evidence="1">
    <location>
        <begin position="383"/>
        <end position="392"/>
    </location>
</feature>
<dbReference type="AlphaFoldDB" id="A0A427Y5S0"/>
<evidence type="ECO:0000313" key="2">
    <source>
        <dbReference type="EMBL" id="RSH86412.1"/>
    </source>
</evidence>
<feature type="compositionally biased region" description="Low complexity" evidence="1">
    <location>
        <begin position="189"/>
        <end position="207"/>
    </location>
</feature>
<feature type="region of interest" description="Disordered" evidence="1">
    <location>
        <begin position="295"/>
        <end position="438"/>
    </location>
</feature>
<name>A0A427Y5S0_9TREE</name>
<organism evidence="2 3">
    <name type="scientific">Apiotrichum porosum</name>
    <dbReference type="NCBI Taxonomy" id="105984"/>
    <lineage>
        <taxon>Eukaryota</taxon>
        <taxon>Fungi</taxon>
        <taxon>Dikarya</taxon>
        <taxon>Basidiomycota</taxon>
        <taxon>Agaricomycotina</taxon>
        <taxon>Tremellomycetes</taxon>
        <taxon>Trichosporonales</taxon>
        <taxon>Trichosporonaceae</taxon>
        <taxon>Apiotrichum</taxon>
    </lineage>
</organism>
<dbReference type="STRING" id="105984.A0A427Y5S0"/>
<dbReference type="Proteomes" id="UP000279236">
    <property type="component" value="Unassembled WGS sequence"/>
</dbReference>
<feature type="compositionally biased region" description="Polar residues" evidence="1">
    <location>
        <begin position="307"/>
        <end position="320"/>
    </location>
</feature>
<sequence length="502" mass="53100">MTTQDPGPAPLRLPAILQNPQSKTQRQVEAFNLQQREKVAARRDAARNKEEDIVGSKRGKRVVRRMNNATFLDNPHAVAPKRGDLVPSVPLHHHPLRPSFPSDAIARSEAIPAITAQRADPFAPSSQAGAFSTSLRGTRQLLRRRGRRAEVLVPIVEDAVRAWLGGEYALAGEDDVAWHVVDATPVETGAGASAGGSSSSGSGSAAGPSRRMPAQHQVRAALPGLPVTNGTVPAVLELSRSAGHITWAVPDSFDRLVVHMVARYYELVSWSEDQTTLTGETVRLTHLVRPALVKAKPPPASHALLTPETSDVSGHSASESGTEHSSTDTGDDTATEMGDHTDTEGYVHVSGAGANGDSSDTDGEGDGDRTFRSLTERFGVGHDDDDDDEEEGANTSLSSRFGTLDLDSNTDTDYRLGPGLHRTHSHGSSAYASDEGGSEAGLETSVFTLASASAADPNSPVATYAALPSLGEGAHYAPRRLGDGAGADWSDKPTFFEFVYGE</sequence>
<evidence type="ECO:0000313" key="3">
    <source>
        <dbReference type="Proteomes" id="UP000279236"/>
    </source>
</evidence>
<proteinExistence type="predicted"/>
<dbReference type="InterPro" id="IPR036867">
    <property type="entry name" value="R3H_dom_sf"/>
</dbReference>
<reference evidence="2 3" key="1">
    <citation type="submission" date="2018-11" db="EMBL/GenBank/DDBJ databases">
        <title>Genome sequence of Apiotrichum porosum DSM 27194.</title>
        <authorList>
            <person name="Aliyu H."/>
            <person name="Gorte O."/>
            <person name="Ochsenreither K."/>
        </authorList>
    </citation>
    <scope>NUCLEOTIDE SEQUENCE [LARGE SCALE GENOMIC DNA]</scope>
    <source>
        <strain evidence="2 3">DSM 27194</strain>
    </source>
</reference>
<feature type="compositionally biased region" description="Basic and acidic residues" evidence="1">
    <location>
        <begin position="366"/>
        <end position="382"/>
    </location>
</feature>
<dbReference type="SUPFAM" id="SSF82708">
    <property type="entry name" value="R3H domain"/>
    <property type="match status" value="1"/>
</dbReference>
<protein>
    <recommendedName>
        <fullName evidence="4">R3H-associated N-terminal domain-containing protein</fullName>
    </recommendedName>
</protein>
<feature type="compositionally biased region" description="Polar residues" evidence="1">
    <location>
        <begin position="393"/>
        <end position="411"/>
    </location>
</feature>
<comment type="caution">
    <text evidence="2">The sequence shown here is derived from an EMBL/GenBank/DDBJ whole genome shotgun (WGS) entry which is preliminary data.</text>
</comment>
<dbReference type="GO" id="GO:0003676">
    <property type="term" value="F:nucleic acid binding"/>
    <property type="evidence" value="ECO:0007669"/>
    <property type="project" value="InterPro"/>
</dbReference>
<feature type="region of interest" description="Disordered" evidence="1">
    <location>
        <begin position="189"/>
        <end position="216"/>
    </location>
</feature>
<dbReference type="RefSeq" id="XP_028479197.1">
    <property type="nucleotide sequence ID" value="XM_028620225.1"/>
</dbReference>
<keyword evidence="3" id="KW-1185">Reference proteome</keyword>
<dbReference type="EMBL" id="RSCE01000002">
    <property type="protein sequence ID" value="RSH86412.1"/>
    <property type="molecule type" value="Genomic_DNA"/>
</dbReference>
<dbReference type="CDD" id="cd02325">
    <property type="entry name" value="R3H"/>
    <property type="match status" value="1"/>
</dbReference>
<evidence type="ECO:0000256" key="1">
    <source>
        <dbReference type="SAM" id="MobiDB-lite"/>
    </source>
</evidence>
<evidence type="ECO:0008006" key="4">
    <source>
        <dbReference type="Google" id="ProtNLM"/>
    </source>
</evidence>
<dbReference type="OrthoDB" id="10256743at2759"/>